<name>A0ABR1R5C7_9PEZI</name>
<organism evidence="2 3">
    <name type="scientific">Apiospora marii</name>
    <dbReference type="NCBI Taxonomy" id="335849"/>
    <lineage>
        <taxon>Eukaryota</taxon>
        <taxon>Fungi</taxon>
        <taxon>Dikarya</taxon>
        <taxon>Ascomycota</taxon>
        <taxon>Pezizomycotina</taxon>
        <taxon>Sordariomycetes</taxon>
        <taxon>Xylariomycetidae</taxon>
        <taxon>Amphisphaeriales</taxon>
        <taxon>Apiosporaceae</taxon>
        <taxon>Apiospora</taxon>
    </lineage>
</organism>
<feature type="compositionally biased region" description="Acidic residues" evidence="1">
    <location>
        <begin position="42"/>
        <end position="68"/>
    </location>
</feature>
<dbReference type="EMBL" id="JAQQWI010000018">
    <property type="protein sequence ID" value="KAK8000995.1"/>
    <property type="molecule type" value="Genomic_DNA"/>
</dbReference>
<gene>
    <name evidence="2" type="ORF">PG991_013217</name>
</gene>
<comment type="caution">
    <text evidence="2">The sequence shown here is derived from an EMBL/GenBank/DDBJ whole genome shotgun (WGS) entry which is preliminary data.</text>
</comment>
<proteinExistence type="predicted"/>
<evidence type="ECO:0000256" key="1">
    <source>
        <dbReference type="SAM" id="MobiDB-lite"/>
    </source>
</evidence>
<dbReference type="InterPro" id="IPR011333">
    <property type="entry name" value="SKP1/BTB/POZ_sf"/>
</dbReference>
<feature type="compositionally biased region" description="Basic and acidic residues" evidence="1">
    <location>
        <begin position="69"/>
        <end position="84"/>
    </location>
</feature>
<feature type="region of interest" description="Disordered" evidence="1">
    <location>
        <begin position="1"/>
        <end position="91"/>
    </location>
</feature>
<dbReference type="Gene3D" id="3.30.710.10">
    <property type="entry name" value="Potassium Channel Kv1.1, Chain A"/>
    <property type="match status" value="1"/>
</dbReference>
<dbReference type="Proteomes" id="UP001396898">
    <property type="component" value="Unassembled WGS sequence"/>
</dbReference>
<accession>A0ABR1R5C7</accession>
<evidence type="ECO:0008006" key="4">
    <source>
        <dbReference type="Google" id="ProtNLM"/>
    </source>
</evidence>
<evidence type="ECO:0000313" key="3">
    <source>
        <dbReference type="Proteomes" id="UP001396898"/>
    </source>
</evidence>
<evidence type="ECO:0000313" key="2">
    <source>
        <dbReference type="EMBL" id="KAK8000995.1"/>
    </source>
</evidence>
<reference evidence="2 3" key="1">
    <citation type="submission" date="2023-01" db="EMBL/GenBank/DDBJ databases">
        <title>Analysis of 21 Apiospora genomes using comparative genomics revels a genus with tremendous synthesis potential of carbohydrate active enzymes and secondary metabolites.</title>
        <authorList>
            <person name="Sorensen T."/>
        </authorList>
    </citation>
    <scope>NUCLEOTIDE SEQUENCE [LARGE SCALE GENOMIC DNA]</scope>
    <source>
        <strain evidence="2 3">CBS 20057</strain>
    </source>
</reference>
<dbReference type="CDD" id="cd18186">
    <property type="entry name" value="BTB_POZ_ZBTB_KLHL-like"/>
    <property type="match status" value="1"/>
</dbReference>
<dbReference type="SUPFAM" id="SSF54695">
    <property type="entry name" value="POZ domain"/>
    <property type="match status" value="1"/>
</dbReference>
<protein>
    <recommendedName>
        <fullName evidence="4">BTB domain-containing protein</fullName>
    </recommendedName>
</protein>
<sequence>MESTPSVPCPQALRVQEPAVVGIDPDGDLLLKVGSMRCITPDDPEEEEEEDEEEEEEEEEEQADEEGAKEEKEPQVAEEPEHNHAPPVTFRVCSRTMARSSPVWKKMLYGGYAESKPKDRDWIVEIPDDDVLAVEFFLNTIHTRFEKVPPFNETPELDHLYRIAVVADKYDMIRFLRPWAGT</sequence>
<keyword evidence="3" id="KW-1185">Reference proteome</keyword>